<feature type="region of interest" description="Disordered" evidence="1">
    <location>
        <begin position="337"/>
        <end position="358"/>
    </location>
</feature>
<protein>
    <submittedName>
        <fullName evidence="2">Uncharacterized protein</fullName>
    </submittedName>
</protein>
<organism evidence="2 3">
    <name type="scientific">Pseudomonas syringae pv. aceris</name>
    <dbReference type="NCBI Taxonomy" id="199198"/>
    <lineage>
        <taxon>Bacteria</taxon>
        <taxon>Pseudomonadati</taxon>
        <taxon>Pseudomonadota</taxon>
        <taxon>Gammaproteobacteria</taxon>
        <taxon>Pseudomonadales</taxon>
        <taxon>Pseudomonadaceae</taxon>
        <taxon>Pseudomonas</taxon>
        <taxon>Pseudomonas syringae</taxon>
    </lineage>
</organism>
<gene>
    <name evidence="2" type="ORF">ALO91_05874</name>
</gene>
<reference evidence="2 3" key="1">
    <citation type="submission" date="2015-09" db="EMBL/GenBank/DDBJ databases">
        <title>Genome announcement of multiple Pseudomonas syringae strains.</title>
        <authorList>
            <person name="Thakur S."/>
            <person name="Wang P.W."/>
            <person name="Gong Y."/>
            <person name="Weir B.S."/>
            <person name="Guttman D.S."/>
        </authorList>
    </citation>
    <scope>NUCLEOTIDE SEQUENCE [LARGE SCALE GENOMIC DNA]</scope>
    <source>
        <strain evidence="2 3">ICMP2802</strain>
    </source>
</reference>
<name>A0A0P9JDC9_PSESX</name>
<accession>A0A0P9JDC9</accession>
<evidence type="ECO:0000313" key="2">
    <source>
        <dbReference type="EMBL" id="KPW13755.1"/>
    </source>
</evidence>
<dbReference type="Proteomes" id="UP000050297">
    <property type="component" value="Unassembled WGS sequence"/>
</dbReference>
<feature type="compositionally biased region" description="Basic and acidic residues" evidence="1">
    <location>
        <begin position="304"/>
        <end position="314"/>
    </location>
</feature>
<comment type="caution">
    <text evidence="2">The sequence shown here is derived from an EMBL/GenBank/DDBJ whole genome shotgun (WGS) entry which is preliminary data.</text>
</comment>
<proteinExistence type="predicted"/>
<evidence type="ECO:0000256" key="1">
    <source>
        <dbReference type="SAM" id="MobiDB-lite"/>
    </source>
</evidence>
<dbReference type="EMBL" id="LJPM01000471">
    <property type="protein sequence ID" value="KPW13755.1"/>
    <property type="molecule type" value="Genomic_DNA"/>
</dbReference>
<evidence type="ECO:0000313" key="3">
    <source>
        <dbReference type="Proteomes" id="UP000050297"/>
    </source>
</evidence>
<sequence length="358" mass="39397">MALVSPGVELHDLTVAGHVSGAGQQTEAAQVFFIAACLTIAATHLIGEVVEAGTVQTRHQNRTLIILEQAAVFLRDRCAFRCADPENQQRRRLPAQRGADALTFLFAQRRGDQQNPPLTQCALFEQVQRFLHGQIGALAGHRHDRRSDGFQQVVAGDQIIGQRHQGVCAACVDDDGGLCIAAFLQQVQQLASGLFQAGRRRVGGEHLRGEFENHHQWIDRFLADLFDALPTGAQQGEKGQQPGEPQRDPWQFAVAAAPAVEQHLVKVSGQQHLPASGAFLPVPESPDQQRQQGRDQQPFRAKPVRPEPADHRDLHRLLQRSRQLMERTTASRRCSALFGHNSRSTSSTLNNRAVASGH</sequence>
<dbReference type="AlphaFoldDB" id="A0A0P9JDC9"/>
<feature type="region of interest" description="Disordered" evidence="1">
    <location>
        <begin position="275"/>
        <end position="314"/>
    </location>
</feature>
<feature type="compositionally biased region" description="Low complexity" evidence="1">
    <location>
        <begin position="341"/>
        <end position="352"/>
    </location>
</feature>